<name>A0AAD8IA00_9APIA</name>
<feature type="binding site" description="axial binding residue" evidence="15">
    <location>
        <position position="444"/>
    </location>
    <ligand>
        <name>heme</name>
        <dbReference type="ChEBI" id="CHEBI:30413"/>
    </ligand>
    <ligandPart>
        <name>Fe</name>
        <dbReference type="ChEBI" id="CHEBI:18248"/>
    </ligandPart>
</feature>
<gene>
    <name evidence="18" type="ORF">POM88_019614</name>
</gene>
<sequence length="504" mass="57289">MDPVVIFLILAIPIASVYLLFYHKKRVNGLSSPPGPRGLPFIGHFYQIYKSPCAHEYISNLSKQYGSLMSLHLGSVPALVVSSAKMAQEVLKTQDLVFCSRAQMTGSGKLSYNGLEMAFAPYGEHWRNVRKMCTLELFTQKRAQFNFRPVREDEVSRMVGRLSKAAAASEDVNAYECFTNFATSIISRVAFGKRYDEDNIGKEKFQRMVADIDAMFAAFFVSDFFPMFGWIDRLSGVQAILDRNFNEMDTFYQELIDEHLKPDRPESLNGDLIDVMLKNKGSFLTMDSIKAILLNVFNGGIATTGSALVFAMTALLRNQRVMKKAQEEVRSVIGKKEIVDEDDIQKLPYLRAVVKETLRLYPPGPLLIPRVSMESSILGEDEDHMYMIKPNTIVYVNTWGIGRDPKYWKNPLEFMPERFFERPDLNYTGQQFEYLPFGSGRRICAGIIIGQNNVEVGLANLLYNFDWEPPAGKTFEDIDDQPCNGLTLAKKNPLYIRPKIYVHP</sequence>
<dbReference type="SUPFAM" id="SSF48264">
    <property type="entry name" value="Cytochrome P450"/>
    <property type="match status" value="1"/>
</dbReference>
<keyword evidence="10 17" id="KW-1133">Transmembrane helix</keyword>
<dbReference type="PROSITE" id="PS00086">
    <property type="entry name" value="CYTOCHROME_P450"/>
    <property type="match status" value="1"/>
</dbReference>
<keyword evidence="12 15" id="KW-0408">Iron</keyword>
<dbReference type="InterPro" id="IPR017972">
    <property type="entry name" value="Cyt_P450_CS"/>
</dbReference>
<evidence type="ECO:0000256" key="15">
    <source>
        <dbReference type="PIRSR" id="PIRSR602401-1"/>
    </source>
</evidence>
<comment type="subcellular location">
    <subcellularLocation>
        <location evidence="2">Microsome membrane</location>
        <topology evidence="2">Single-pass membrane protein</topology>
    </subcellularLocation>
</comment>
<dbReference type="CDD" id="cd11072">
    <property type="entry name" value="CYP71-like"/>
    <property type="match status" value="1"/>
</dbReference>
<keyword evidence="13 16" id="KW-0503">Monooxygenase</keyword>
<evidence type="ECO:0000256" key="1">
    <source>
        <dbReference type="ARBA" id="ARBA00001971"/>
    </source>
</evidence>
<evidence type="ECO:0000256" key="7">
    <source>
        <dbReference type="ARBA" id="ARBA00022723"/>
    </source>
</evidence>
<dbReference type="Proteomes" id="UP001237642">
    <property type="component" value="Unassembled WGS sequence"/>
</dbReference>
<feature type="transmembrane region" description="Helical" evidence="17">
    <location>
        <begin position="6"/>
        <end position="22"/>
    </location>
</feature>
<dbReference type="InterPro" id="IPR002401">
    <property type="entry name" value="Cyt_P450_E_grp-I"/>
</dbReference>
<evidence type="ECO:0000256" key="8">
    <source>
        <dbReference type="ARBA" id="ARBA00022824"/>
    </source>
</evidence>
<comment type="similarity">
    <text evidence="4 16">Belongs to the cytochrome P450 family.</text>
</comment>
<evidence type="ECO:0000313" key="18">
    <source>
        <dbReference type="EMBL" id="KAK1381879.1"/>
    </source>
</evidence>
<dbReference type="GO" id="GO:0009805">
    <property type="term" value="P:coumarin biosynthetic process"/>
    <property type="evidence" value="ECO:0007669"/>
    <property type="project" value="UniProtKB-ARBA"/>
</dbReference>
<dbReference type="Gene3D" id="1.10.630.10">
    <property type="entry name" value="Cytochrome P450"/>
    <property type="match status" value="1"/>
</dbReference>
<comment type="cofactor">
    <cofactor evidence="1 15">
        <name>heme</name>
        <dbReference type="ChEBI" id="CHEBI:30413"/>
    </cofactor>
</comment>
<keyword evidence="11 16" id="KW-0560">Oxidoreductase</keyword>
<evidence type="ECO:0000256" key="9">
    <source>
        <dbReference type="ARBA" id="ARBA00022848"/>
    </source>
</evidence>
<reference evidence="18" key="2">
    <citation type="submission" date="2023-05" db="EMBL/GenBank/DDBJ databases">
        <authorList>
            <person name="Schelkunov M.I."/>
        </authorList>
    </citation>
    <scope>NUCLEOTIDE SEQUENCE</scope>
    <source>
        <strain evidence="18">Hsosn_3</strain>
        <tissue evidence="18">Leaf</tissue>
    </source>
</reference>
<dbReference type="PRINTS" id="PR00385">
    <property type="entry name" value="P450"/>
</dbReference>
<dbReference type="AlphaFoldDB" id="A0AAD8IA00"/>
<evidence type="ECO:0000256" key="14">
    <source>
        <dbReference type="ARBA" id="ARBA00023136"/>
    </source>
</evidence>
<feature type="transmembrane region" description="Helical" evidence="17">
    <location>
        <begin position="292"/>
        <end position="316"/>
    </location>
</feature>
<keyword evidence="14 17" id="KW-0472">Membrane</keyword>
<comment type="pathway">
    <text evidence="3">Secondary metabolite biosynthesis.</text>
</comment>
<keyword evidence="7 15" id="KW-0479">Metal-binding</keyword>
<evidence type="ECO:0000256" key="12">
    <source>
        <dbReference type="ARBA" id="ARBA00023004"/>
    </source>
</evidence>
<dbReference type="PANTHER" id="PTHR47955">
    <property type="entry name" value="CYTOCHROME P450 FAMILY 71 PROTEIN"/>
    <property type="match status" value="1"/>
</dbReference>
<accession>A0AAD8IA00</accession>
<protein>
    <submittedName>
        <fullName evidence="18">5-OH-xanthotoxin synthase</fullName>
    </submittedName>
</protein>
<keyword evidence="6 17" id="KW-0812">Transmembrane</keyword>
<dbReference type="InterPro" id="IPR001128">
    <property type="entry name" value="Cyt_P450"/>
</dbReference>
<proteinExistence type="inferred from homology"/>
<dbReference type="PRINTS" id="PR00463">
    <property type="entry name" value="EP450I"/>
</dbReference>
<evidence type="ECO:0000313" key="19">
    <source>
        <dbReference type="Proteomes" id="UP001237642"/>
    </source>
</evidence>
<organism evidence="18 19">
    <name type="scientific">Heracleum sosnowskyi</name>
    <dbReference type="NCBI Taxonomy" id="360622"/>
    <lineage>
        <taxon>Eukaryota</taxon>
        <taxon>Viridiplantae</taxon>
        <taxon>Streptophyta</taxon>
        <taxon>Embryophyta</taxon>
        <taxon>Tracheophyta</taxon>
        <taxon>Spermatophyta</taxon>
        <taxon>Magnoliopsida</taxon>
        <taxon>eudicotyledons</taxon>
        <taxon>Gunneridae</taxon>
        <taxon>Pentapetalae</taxon>
        <taxon>asterids</taxon>
        <taxon>campanulids</taxon>
        <taxon>Apiales</taxon>
        <taxon>Apiaceae</taxon>
        <taxon>Apioideae</taxon>
        <taxon>apioid superclade</taxon>
        <taxon>Tordylieae</taxon>
        <taxon>Tordyliinae</taxon>
        <taxon>Heracleum</taxon>
    </lineage>
</organism>
<evidence type="ECO:0000256" key="4">
    <source>
        <dbReference type="ARBA" id="ARBA00010617"/>
    </source>
</evidence>
<comment type="caution">
    <text evidence="18">The sequence shown here is derived from an EMBL/GenBank/DDBJ whole genome shotgun (WGS) entry which is preliminary data.</text>
</comment>
<evidence type="ECO:0000256" key="16">
    <source>
        <dbReference type="RuleBase" id="RU000461"/>
    </source>
</evidence>
<keyword evidence="5 15" id="KW-0349">Heme</keyword>
<evidence type="ECO:0000256" key="3">
    <source>
        <dbReference type="ARBA" id="ARBA00005179"/>
    </source>
</evidence>
<evidence type="ECO:0000256" key="5">
    <source>
        <dbReference type="ARBA" id="ARBA00022617"/>
    </source>
</evidence>
<keyword evidence="19" id="KW-1185">Reference proteome</keyword>
<evidence type="ECO:0000256" key="11">
    <source>
        <dbReference type="ARBA" id="ARBA00023002"/>
    </source>
</evidence>
<dbReference type="GO" id="GO:0016705">
    <property type="term" value="F:oxidoreductase activity, acting on paired donors, with incorporation or reduction of molecular oxygen"/>
    <property type="evidence" value="ECO:0007669"/>
    <property type="project" value="InterPro"/>
</dbReference>
<dbReference type="Pfam" id="PF00067">
    <property type="entry name" value="p450"/>
    <property type="match status" value="1"/>
</dbReference>
<evidence type="ECO:0000256" key="17">
    <source>
        <dbReference type="SAM" id="Phobius"/>
    </source>
</evidence>
<keyword evidence="9" id="KW-0492">Microsome</keyword>
<evidence type="ECO:0000256" key="6">
    <source>
        <dbReference type="ARBA" id="ARBA00022692"/>
    </source>
</evidence>
<dbReference type="EMBL" id="JAUIZM010000005">
    <property type="protein sequence ID" value="KAK1381879.1"/>
    <property type="molecule type" value="Genomic_DNA"/>
</dbReference>
<keyword evidence="8" id="KW-0256">Endoplasmic reticulum</keyword>
<dbReference type="PANTHER" id="PTHR47955:SF22">
    <property type="entry name" value="CYTOCHROME P450 83B1-LIKE"/>
    <property type="match status" value="1"/>
</dbReference>
<reference evidence="18" key="1">
    <citation type="submission" date="2023-02" db="EMBL/GenBank/DDBJ databases">
        <title>Genome of toxic invasive species Heracleum sosnowskyi carries increased number of genes despite the absence of recent whole-genome duplications.</title>
        <authorList>
            <person name="Schelkunov M."/>
            <person name="Shtratnikova V."/>
            <person name="Makarenko M."/>
            <person name="Klepikova A."/>
            <person name="Omelchenko D."/>
            <person name="Novikova G."/>
            <person name="Obukhova E."/>
            <person name="Bogdanov V."/>
            <person name="Penin A."/>
            <person name="Logacheva M."/>
        </authorList>
    </citation>
    <scope>NUCLEOTIDE SEQUENCE</scope>
    <source>
        <strain evidence="18">Hsosn_3</strain>
        <tissue evidence="18">Leaf</tissue>
    </source>
</reference>
<evidence type="ECO:0000256" key="13">
    <source>
        <dbReference type="ARBA" id="ARBA00023033"/>
    </source>
</evidence>
<dbReference type="FunFam" id="1.10.630.10:FF:000011">
    <property type="entry name" value="Cytochrome P450 83B1"/>
    <property type="match status" value="1"/>
</dbReference>
<dbReference type="GO" id="GO:0005506">
    <property type="term" value="F:iron ion binding"/>
    <property type="evidence" value="ECO:0007669"/>
    <property type="project" value="InterPro"/>
</dbReference>
<dbReference type="GO" id="GO:0004497">
    <property type="term" value="F:monooxygenase activity"/>
    <property type="evidence" value="ECO:0007669"/>
    <property type="project" value="UniProtKB-KW"/>
</dbReference>
<dbReference type="GO" id="GO:0020037">
    <property type="term" value="F:heme binding"/>
    <property type="evidence" value="ECO:0007669"/>
    <property type="project" value="InterPro"/>
</dbReference>
<dbReference type="InterPro" id="IPR036396">
    <property type="entry name" value="Cyt_P450_sf"/>
</dbReference>
<evidence type="ECO:0000256" key="10">
    <source>
        <dbReference type="ARBA" id="ARBA00022989"/>
    </source>
</evidence>
<evidence type="ECO:0000256" key="2">
    <source>
        <dbReference type="ARBA" id="ARBA00004111"/>
    </source>
</evidence>